<organism evidence="3 4">
    <name type="scientific">Rhizobium loti</name>
    <name type="common">Mesorhizobium loti</name>
    <dbReference type="NCBI Taxonomy" id="381"/>
    <lineage>
        <taxon>Bacteria</taxon>
        <taxon>Pseudomonadati</taxon>
        <taxon>Pseudomonadota</taxon>
        <taxon>Alphaproteobacteria</taxon>
        <taxon>Hyphomicrobiales</taxon>
        <taxon>Phyllobacteriaceae</taxon>
        <taxon>Mesorhizobium</taxon>
    </lineage>
</organism>
<dbReference type="InterPro" id="IPR001543">
    <property type="entry name" value="FliN-like_C"/>
</dbReference>
<evidence type="ECO:0000313" key="4">
    <source>
        <dbReference type="Proteomes" id="UP000053176"/>
    </source>
</evidence>
<accession>A0A101KXT6</accession>
<dbReference type="EMBL" id="LPWA01000001">
    <property type="protein sequence ID" value="KUM28947.1"/>
    <property type="molecule type" value="Genomic_DNA"/>
</dbReference>
<dbReference type="PANTHER" id="PTHR30034:SF6">
    <property type="entry name" value="YOP PROTEINS TRANSLOCATION PROTEIN Q"/>
    <property type="match status" value="1"/>
</dbReference>
<dbReference type="GO" id="GO:0003774">
    <property type="term" value="F:cytoskeletal motor activity"/>
    <property type="evidence" value="ECO:0007669"/>
    <property type="project" value="InterPro"/>
</dbReference>
<dbReference type="Gene3D" id="2.30.330.10">
    <property type="entry name" value="SpoA-like"/>
    <property type="match status" value="1"/>
</dbReference>
<evidence type="ECO:0000313" key="3">
    <source>
        <dbReference type="EMBL" id="KUM28947.1"/>
    </source>
</evidence>
<dbReference type="GO" id="GO:0009425">
    <property type="term" value="C:bacterial-type flagellum basal body"/>
    <property type="evidence" value="ECO:0007669"/>
    <property type="project" value="InterPro"/>
</dbReference>
<dbReference type="GO" id="GO:0071978">
    <property type="term" value="P:bacterial-type flagellum-dependent swarming motility"/>
    <property type="evidence" value="ECO:0007669"/>
    <property type="project" value="TreeGrafter"/>
</dbReference>
<evidence type="ECO:0000259" key="2">
    <source>
        <dbReference type="Pfam" id="PF01052"/>
    </source>
</evidence>
<dbReference type="SUPFAM" id="SSF101801">
    <property type="entry name" value="Surface presentation of antigens (SPOA)"/>
    <property type="match status" value="1"/>
</dbReference>
<proteinExistence type="inferred from homology"/>
<name>A0A101KXT6_RHILI</name>
<dbReference type="GO" id="GO:0030254">
    <property type="term" value="P:protein secretion by the type III secretion system"/>
    <property type="evidence" value="ECO:0007669"/>
    <property type="project" value="InterPro"/>
</dbReference>
<comment type="caution">
    <text evidence="3">The sequence shown here is derived from an EMBL/GenBank/DDBJ whole genome shotgun (WGS) entry which is preliminary data.</text>
</comment>
<protein>
    <recommendedName>
        <fullName evidence="2">Flagellar motor switch protein FliN-like C-terminal domain-containing protein</fullName>
    </recommendedName>
</protein>
<dbReference type="PRINTS" id="PR00956">
    <property type="entry name" value="FLGMOTORFLIN"/>
</dbReference>
<comment type="similarity">
    <text evidence="1">Belongs to the FliN/MopA/SpaO family.</text>
</comment>
<dbReference type="Pfam" id="PF01052">
    <property type="entry name" value="FliMN_C"/>
    <property type="match status" value="1"/>
</dbReference>
<dbReference type="InterPro" id="IPR001172">
    <property type="entry name" value="FliN_T3SS_HrcQb"/>
</dbReference>
<feature type="domain" description="Flagellar motor switch protein FliN-like C-terminal" evidence="2">
    <location>
        <begin position="274"/>
        <end position="343"/>
    </location>
</feature>
<dbReference type="PANTHER" id="PTHR30034">
    <property type="entry name" value="FLAGELLAR MOTOR SWITCH PROTEIN FLIM"/>
    <property type="match status" value="1"/>
</dbReference>
<gene>
    <name evidence="3" type="ORF">AU467_01475</name>
</gene>
<dbReference type="InterPro" id="IPR036429">
    <property type="entry name" value="SpoA-like_sf"/>
</dbReference>
<dbReference type="InterPro" id="IPR013385">
    <property type="entry name" value="T3SS_SpaO/YscQ/SpaO"/>
</dbReference>
<sequence length="346" mass="36614">MGSNLGEPLTLESVAAMEVGALNAFYRRRVPAQITIAGKTMAIAAVWPGPNAADQRRCTIAFTVGEAAGKLRLPLTIVERGLVMADELVDMGQLAPVHAALLLESVLEEDLQWIEGRLGEGISITSIERRDVVSDEGSYAFVLTGEGEPIDCVLNTNSAGLATRIGRILDEIGKAKAPIPAGVPLPVSLRRGALMISLGELQSLRPDDMVLFDDVAEEGVATFVIAERLFAPVSLTAEGPRLLAAPAAIAGSKWEWTMSQSTPPAGQTLEESTLDELPVALAFEIGRTAMPVGEVRQLAPGAIVPLADVTKPAVDILANGKRVGRGEIVRIGESLGVRIERMFDNA</sequence>
<dbReference type="NCBIfam" id="TIGR02551">
    <property type="entry name" value="SpaO_YscQ"/>
    <property type="match status" value="1"/>
</dbReference>
<dbReference type="GO" id="GO:0050918">
    <property type="term" value="P:positive chemotaxis"/>
    <property type="evidence" value="ECO:0007669"/>
    <property type="project" value="TreeGrafter"/>
</dbReference>
<evidence type="ECO:0000256" key="1">
    <source>
        <dbReference type="ARBA" id="ARBA00009226"/>
    </source>
</evidence>
<reference evidence="3 4" key="1">
    <citation type="submission" date="2015-12" db="EMBL/GenBank/DDBJ databases">
        <title>Draft genome sequence of Mesorhizobium sp. UFLA 01-765, a multitolerant efficient symbiont and plant-growth promoting strain isolated from Zn-mining soil using Leucaena leucocephala as a trap plant.</title>
        <authorList>
            <person name="Rangel W.M."/>
            <person name="Thijs S."/>
            <person name="Longatti S.M."/>
            <person name="Moreira F.M."/>
            <person name="Weyens N."/>
            <person name="Vangronsveld J."/>
            <person name="Van Hamme J.D."/>
            <person name="Bottos E.M."/>
            <person name="Rineau F."/>
        </authorList>
    </citation>
    <scope>NUCLEOTIDE SEQUENCE [LARGE SCALE GENOMIC DNA]</scope>
    <source>
        <strain evidence="3 4">UFLA 01-765</strain>
    </source>
</reference>
<dbReference type="Proteomes" id="UP000053176">
    <property type="component" value="Unassembled WGS sequence"/>
</dbReference>
<dbReference type="AlphaFoldDB" id="A0A101KXT6"/>